<name>A0ABU1S7F6_9MICO</name>
<dbReference type="EMBL" id="JAVDUM010000001">
    <property type="protein sequence ID" value="MDR6865543.1"/>
    <property type="molecule type" value="Genomic_DNA"/>
</dbReference>
<comment type="caution">
    <text evidence="2">The sequence shown here is derived from an EMBL/GenBank/DDBJ whole genome shotgun (WGS) entry which is preliminary data.</text>
</comment>
<keyword evidence="3" id="KW-1185">Reference proteome</keyword>
<feature type="transmembrane region" description="Helical" evidence="1">
    <location>
        <begin position="102"/>
        <end position="125"/>
    </location>
</feature>
<feature type="transmembrane region" description="Helical" evidence="1">
    <location>
        <begin position="137"/>
        <end position="170"/>
    </location>
</feature>
<feature type="transmembrane region" description="Helical" evidence="1">
    <location>
        <begin position="223"/>
        <end position="247"/>
    </location>
</feature>
<sequence length="398" mass="44415">MTRLFVRMPASVGVLAIYLVARLLTTGMLGLAAVMSGPASRFGAHAGIGDFVLAWDAQWYWYIAVHNYPTQLPVTPEGAVTENSWAFMPLYPKLAQLVGLPFGSWGAGALIVSLVAGYFACLVMYRMMSRRIGRTAAIWSTVFLAAGPLGALFQVGYAEVLCLLFLLLALDGLIRRRYVRLYVLIPLMGFTRPGVLAFALLLGLVLVMRWWRRRTDPLGGREIAHFLALGALGTIVGFSWQIIAGIVTGEHDAYLTTELSWRKNWTKEEAHGFFPFEGWVTAAQMWFRIWGLPGWVGIVVLVLLVAAAAAMLLFGPRVKRLGPEIRLWSASYLLYLLAVFFPQSSTLRLLFPLAPLWGAVAIPRSRLYRWGVLVVCLALQWLWIFNVFAMGNTFWRVP</sequence>
<organism evidence="2 3">
    <name type="scientific">Microbacterium resistens</name>
    <dbReference type="NCBI Taxonomy" id="156977"/>
    <lineage>
        <taxon>Bacteria</taxon>
        <taxon>Bacillati</taxon>
        <taxon>Actinomycetota</taxon>
        <taxon>Actinomycetes</taxon>
        <taxon>Micrococcales</taxon>
        <taxon>Microbacteriaceae</taxon>
        <taxon>Microbacterium</taxon>
    </lineage>
</organism>
<feature type="transmembrane region" description="Helical" evidence="1">
    <location>
        <begin position="12"/>
        <end position="35"/>
    </location>
</feature>
<reference evidence="2 3" key="1">
    <citation type="submission" date="2023-07" db="EMBL/GenBank/DDBJ databases">
        <title>Sorghum-associated microbial communities from plants grown in Nebraska, USA.</title>
        <authorList>
            <person name="Schachtman D."/>
        </authorList>
    </citation>
    <scope>NUCLEOTIDE SEQUENCE [LARGE SCALE GENOMIC DNA]</scope>
    <source>
        <strain evidence="2 3">2980</strain>
    </source>
</reference>
<keyword evidence="1" id="KW-0472">Membrane</keyword>
<feature type="transmembrane region" description="Helical" evidence="1">
    <location>
        <begin position="367"/>
        <end position="389"/>
    </location>
</feature>
<dbReference type="RefSeq" id="WP_310016542.1">
    <property type="nucleotide sequence ID" value="NZ_JAVDUM010000001.1"/>
</dbReference>
<accession>A0ABU1S7F6</accession>
<evidence type="ECO:0008006" key="4">
    <source>
        <dbReference type="Google" id="ProtNLM"/>
    </source>
</evidence>
<evidence type="ECO:0000313" key="2">
    <source>
        <dbReference type="EMBL" id="MDR6865543.1"/>
    </source>
</evidence>
<keyword evidence="1" id="KW-1133">Transmembrane helix</keyword>
<protein>
    <recommendedName>
        <fullName evidence="4">Integral membrane protein</fullName>
    </recommendedName>
</protein>
<keyword evidence="1" id="KW-0812">Transmembrane</keyword>
<proteinExistence type="predicted"/>
<dbReference type="Proteomes" id="UP001259347">
    <property type="component" value="Unassembled WGS sequence"/>
</dbReference>
<gene>
    <name evidence="2" type="ORF">J2Y69_000125</name>
</gene>
<feature type="transmembrane region" description="Helical" evidence="1">
    <location>
        <begin position="190"/>
        <end position="211"/>
    </location>
</feature>
<evidence type="ECO:0000313" key="3">
    <source>
        <dbReference type="Proteomes" id="UP001259347"/>
    </source>
</evidence>
<feature type="transmembrane region" description="Helical" evidence="1">
    <location>
        <begin position="327"/>
        <end position="347"/>
    </location>
</feature>
<feature type="transmembrane region" description="Helical" evidence="1">
    <location>
        <begin position="295"/>
        <end position="315"/>
    </location>
</feature>
<evidence type="ECO:0000256" key="1">
    <source>
        <dbReference type="SAM" id="Phobius"/>
    </source>
</evidence>